<feature type="active site" evidence="15">
    <location>
        <position position="126"/>
    </location>
</feature>
<dbReference type="InterPro" id="IPR014720">
    <property type="entry name" value="dsRBD_dom"/>
</dbReference>
<dbReference type="InterPro" id="IPR000999">
    <property type="entry name" value="RNase_III_dom"/>
</dbReference>
<evidence type="ECO:0000256" key="7">
    <source>
        <dbReference type="ARBA" id="ARBA00022664"/>
    </source>
</evidence>
<sequence>MKELYPRLPELERRLGVRFRDPGLLVQALIHRSYAAEKKLPPGADNERLEFLGDAVLSAVITHLLFERFPEASEGELSRMRAWLVREERLARIAERLGLFEFVLVSRGEARSGGPKKASILAGALEAVIGAIYLDGGYGKVFECLRRLFARLLPQARRGMEADYRSRLQELTQALFRETPTYEVVSEKGPSHAPIFEVEVRVGERVLGRGKGRSKKEAAQEAARKALDILEKEK</sequence>
<dbReference type="GO" id="GO:0008033">
    <property type="term" value="P:tRNA processing"/>
    <property type="evidence" value="ECO:0007669"/>
    <property type="project" value="UniProtKB-KW"/>
</dbReference>
<dbReference type="InterPro" id="IPR011907">
    <property type="entry name" value="RNase_III"/>
</dbReference>
<dbReference type="GO" id="GO:0006364">
    <property type="term" value="P:rRNA processing"/>
    <property type="evidence" value="ECO:0007669"/>
    <property type="project" value="UniProtKB-UniRule"/>
</dbReference>
<comment type="catalytic activity">
    <reaction evidence="1 15">
        <text>Endonucleolytic cleavage to 5'-phosphomonoester.</text>
        <dbReference type="EC" id="3.1.26.3"/>
    </reaction>
</comment>
<dbReference type="PANTHER" id="PTHR11207">
    <property type="entry name" value="RIBONUCLEASE III"/>
    <property type="match status" value="1"/>
</dbReference>
<keyword evidence="13 15" id="KW-0460">Magnesium</keyword>
<gene>
    <name evidence="15 18" type="primary">rnc</name>
    <name evidence="18" type="ORF">FVE67_04390</name>
</gene>
<dbReference type="FunFam" id="1.10.1520.10:FF:000001">
    <property type="entry name" value="Ribonuclease 3"/>
    <property type="match status" value="1"/>
</dbReference>
<evidence type="ECO:0000256" key="4">
    <source>
        <dbReference type="ARBA" id="ARBA00011738"/>
    </source>
</evidence>
<dbReference type="CDD" id="cd00593">
    <property type="entry name" value="RIBOc"/>
    <property type="match status" value="1"/>
</dbReference>
<feature type="active site" evidence="15">
    <location>
        <position position="54"/>
    </location>
</feature>
<keyword evidence="12 15" id="KW-0378">Hydrolase</keyword>
<dbReference type="SUPFAM" id="SSF69065">
    <property type="entry name" value="RNase III domain-like"/>
    <property type="match status" value="1"/>
</dbReference>
<keyword evidence="8 15" id="KW-0819">tRNA processing</keyword>
<feature type="domain" description="RNase III" evidence="17">
    <location>
        <begin position="8"/>
        <end position="137"/>
    </location>
</feature>
<dbReference type="PROSITE" id="PS00517">
    <property type="entry name" value="RNASE_3_1"/>
    <property type="match status" value="1"/>
</dbReference>
<comment type="caution">
    <text evidence="15">Lacks conserved residue(s) required for the propagation of feature annotation.</text>
</comment>
<comment type="cofactor">
    <cofactor evidence="15">
        <name>Mg(2+)</name>
        <dbReference type="ChEBI" id="CHEBI:18420"/>
    </cofactor>
</comment>
<evidence type="ECO:0000313" key="18">
    <source>
        <dbReference type="EMBL" id="QJA06080.1"/>
    </source>
</evidence>
<proteinExistence type="inferred from homology"/>
<dbReference type="NCBIfam" id="TIGR02191">
    <property type="entry name" value="RNaseIII"/>
    <property type="match status" value="1"/>
</dbReference>
<keyword evidence="14 15" id="KW-0694">RNA-binding</keyword>
<evidence type="ECO:0000313" key="19">
    <source>
        <dbReference type="Proteomes" id="UP000501253"/>
    </source>
</evidence>
<comment type="subunit">
    <text evidence="4 15">Homodimer.</text>
</comment>
<keyword evidence="9 15" id="KW-0540">Nuclease</keyword>
<dbReference type="GO" id="GO:0006397">
    <property type="term" value="P:mRNA processing"/>
    <property type="evidence" value="ECO:0007669"/>
    <property type="project" value="UniProtKB-UniRule"/>
</dbReference>
<dbReference type="SMART" id="SM00535">
    <property type="entry name" value="RIBOc"/>
    <property type="match status" value="1"/>
</dbReference>
<evidence type="ECO:0000256" key="6">
    <source>
        <dbReference type="ARBA" id="ARBA00022552"/>
    </source>
</evidence>
<evidence type="ECO:0000256" key="13">
    <source>
        <dbReference type="ARBA" id="ARBA00022842"/>
    </source>
</evidence>
<evidence type="ECO:0000256" key="8">
    <source>
        <dbReference type="ARBA" id="ARBA00022694"/>
    </source>
</evidence>
<evidence type="ECO:0000256" key="5">
    <source>
        <dbReference type="ARBA" id="ARBA00022490"/>
    </source>
</evidence>
<dbReference type="Gene3D" id="3.30.160.20">
    <property type="match status" value="1"/>
</dbReference>
<dbReference type="HAMAP" id="MF_00104">
    <property type="entry name" value="RNase_III"/>
    <property type="match status" value="1"/>
</dbReference>
<comment type="subcellular location">
    <subcellularLocation>
        <location evidence="2 15">Cytoplasm</location>
    </subcellularLocation>
</comment>
<keyword evidence="11 15" id="KW-0255">Endonuclease</keyword>
<comment type="function">
    <text evidence="15">Digests double-stranded RNA. Involved in the processing of primary rRNA transcript to yield the immediate precursors to the large and small rRNAs (23S and 16S). Processes some mRNAs, and tRNAs when they are encoded in the rRNA operon. Processes pre-crRNA and tracrRNA of type II CRISPR loci if present in the organism.</text>
</comment>
<dbReference type="GO" id="GO:0046872">
    <property type="term" value="F:metal ion binding"/>
    <property type="evidence" value="ECO:0007669"/>
    <property type="project" value="UniProtKB-KW"/>
</dbReference>
<accession>A0A6H1WSD3</accession>
<feature type="domain" description="DRBM" evidence="16">
    <location>
        <begin position="163"/>
        <end position="232"/>
    </location>
</feature>
<dbReference type="RefSeq" id="WP_168719429.1">
    <property type="nucleotide sequence ID" value="NZ_CP042909.1"/>
</dbReference>
<dbReference type="SMART" id="SM00358">
    <property type="entry name" value="DSRM"/>
    <property type="match status" value="1"/>
</dbReference>
<dbReference type="GO" id="GO:0005737">
    <property type="term" value="C:cytoplasm"/>
    <property type="evidence" value="ECO:0007669"/>
    <property type="project" value="UniProtKB-SubCell"/>
</dbReference>
<evidence type="ECO:0000259" key="16">
    <source>
        <dbReference type="PROSITE" id="PS50137"/>
    </source>
</evidence>
<name>A0A6H1WSD3_9BACT</name>
<evidence type="ECO:0000256" key="1">
    <source>
        <dbReference type="ARBA" id="ARBA00000109"/>
    </source>
</evidence>
<dbReference type="InterPro" id="IPR036389">
    <property type="entry name" value="RNase_III_sf"/>
</dbReference>
<evidence type="ECO:0000256" key="10">
    <source>
        <dbReference type="ARBA" id="ARBA00022723"/>
    </source>
</evidence>
<evidence type="ECO:0000256" key="11">
    <source>
        <dbReference type="ARBA" id="ARBA00022759"/>
    </source>
</evidence>
<keyword evidence="6 15" id="KW-0698">rRNA processing</keyword>
<evidence type="ECO:0000256" key="3">
    <source>
        <dbReference type="ARBA" id="ARBA00010183"/>
    </source>
</evidence>
<dbReference type="Pfam" id="PF00035">
    <property type="entry name" value="dsrm"/>
    <property type="match status" value="1"/>
</dbReference>
<evidence type="ECO:0000256" key="14">
    <source>
        <dbReference type="ARBA" id="ARBA00022884"/>
    </source>
</evidence>
<evidence type="ECO:0000256" key="9">
    <source>
        <dbReference type="ARBA" id="ARBA00022722"/>
    </source>
</evidence>
<reference evidence="18 19" key="1">
    <citation type="submission" date="2019-08" db="EMBL/GenBank/DDBJ databases">
        <title>Complete genome sequence of Thermosulfurimonas marina SU872T, an anaerobic thermophilic chemolithoautotrophic bacterium isolated from a shallow marine hydrothermal vent.</title>
        <authorList>
            <person name="Allioux M."/>
            <person name="Jebbar M."/>
            <person name="Slobodkina G."/>
            <person name="Slobodkin A."/>
            <person name="Moalic Y."/>
            <person name="Frolova A."/>
            <person name="Shao Z."/>
            <person name="Alain K."/>
        </authorList>
    </citation>
    <scope>NUCLEOTIDE SEQUENCE [LARGE SCALE GENOMIC DNA]</scope>
    <source>
        <strain evidence="18 19">SU872</strain>
    </source>
</reference>
<dbReference type="AlphaFoldDB" id="A0A6H1WSD3"/>
<dbReference type="PROSITE" id="PS50137">
    <property type="entry name" value="DS_RBD"/>
    <property type="match status" value="1"/>
</dbReference>
<dbReference type="GO" id="GO:0004525">
    <property type="term" value="F:ribonuclease III activity"/>
    <property type="evidence" value="ECO:0007669"/>
    <property type="project" value="UniProtKB-UniRule"/>
</dbReference>
<keyword evidence="7 15" id="KW-0507">mRNA processing</keyword>
<evidence type="ECO:0000256" key="15">
    <source>
        <dbReference type="HAMAP-Rule" id="MF_00104"/>
    </source>
</evidence>
<evidence type="ECO:0000259" key="17">
    <source>
        <dbReference type="PROSITE" id="PS50142"/>
    </source>
</evidence>
<keyword evidence="15" id="KW-0699">rRNA-binding</keyword>
<feature type="binding site" evidence="15">
    <location>
        <position position="50"/>
    </location>
    <ligand>
        <name>Mg(2+)</name>
        <dbReference type="ChEBI" id="CHEBI:18420"/>
    </ligand>
</feature>
<evidence type="ECO:0000256" key="12">
    <source>
        <dbReference type="ARBA" id="ARBA00022801"/>
    </source>
</evidence>
<dbReference type="GO" id="GO:0019843">
    <property type="term" value="F:rRNA binding"/>
    <property type="evidence" value="ECO:0007669"/>
    <property type="project" value="UniProtKB-KW"/>
</dbReference>
<keyword evidence="10 15" id="KW-0479">Metal-binding</keyword>
<dbReference type="FunFam" id="3.30.160.20:FF:000003">
    <property type="entry name" value="Ribonuclease 3"/>
    <property type="match status" value="1"/>
</dbReference>
<dbReference type="GO" id="GO:0010468">
    <property type="term" value="P:regulation of gene expression"/>
    <property type="evidence" value="ECO:0007669"/>
    <property type="project" value="TreeGrafter"/>
</dbReference>
<dbReference type="KEGG" id="tmai:FVE67_04390"/>
<dbReference type="SUPFAM" id="SSF54768">
    <property type="entry name" value="dsRNA-binding domain-like"/>
    <property type="match status" value="1"/>
</dbReference>
<dbReference type="PROSITE" id="PS50142">
    <property type="entry name" value="RNASE_3_2"/>
    <property type="match status" value="1"/>
</dbReference>
<keyword evidence="5 15" id="KW-0963">Cytoplasm</keyword>
<dbReference type="PANTHER" id="PTHR11207:SF0">
    <property type="entry name" value="RIBONUCLEASE 3"/>
    <property type="match status" value="1"/>
</dbReference>
<dbReference type="Pfam" id="PF14622">
    <property type="entry name" value="Ribonucleas_3_3"/>
    <property type="match status" value="1"/>
</dbReference>
<dbReference type="GO" id="GO:0042802">
    <property type="term" value="F:identical protein binding"/>
    <property type="evidence" value="ECO:0007669"/>
    <property type="project" value="UniProtKB-ARBA"/>
</dbReference>
<evidence type="ECO:0000256" key="2">
    <source>
        <dbReference type="ARBA" id="ARBA00004496"/>
    </source>
</evidence>
<dbReference type="Proteomes" id="UP000501253">
    <property type="component" value="Chromosome"/>
</dbReference>
<keyword evidence="19" id="KW-1185">Reference proteome</keyword>
<dbReference type="EMBL" id="CP042909">
    <property type="protein sequence ID" value="QJA06080.1"/>
    <property type="molecule type" value="Genomic_DNA"/>
</dbReference>
<protein>
    <recommendedName>
        <fullName evidence="15">Ribonuclease 3</fullName>
        <ecNumber evidence="15">3.1.26.3</ecNumber>
    </recommendedName>
    <alternativeName>
        <fullName evidence="15">Ribonuclease III</fullName>
        <shortName evidence="15">RNase III</shortName>
    </alternativeName>
</protein>
<organism evidence="18 19">
    <name type="scientific">Thermosulfurimonas marina</name>
    <dbReference type="NCBI Taxonomy" id="2047767"/>
    <lineage>
        <taxon>Bacteria</taxon>
        <taxon>Pseudomonadati</taxon>
        <taxon>Thermodesulfobacteriota</taxon>
        <taxon>Thermodesulfobacteria</taxon>
        <taxon>Thermodesulfobacteriales</taxon>
        <taxon>Thermodesulfobacteriaceae</taxon>
        <taxon>Thermosulfurimonas</taxon>
    </lineage>
</organism>
<comment type="similarity">
    <text evidence="3">Belongs to the ribonuclease III family.</text>
</comment>
<feature type="binding site" evidence="15">
    <location>
        <position position="126"/>
    </location>
    <ligand>
        <name>Mg(2+)</name>
        <dbReference type="ChEBI" id="CHEBI:18420"/>
    </ligand>
</feature>
<dbReference type="EC" id="3.1.26.3" evidence="15"/>
<dbReference type="GO" id="GO:0003725">
    <property type="term" value="F:double-stranded RNA binding"/>
    <property type="evidence" value="ECO:0007669"/>
    <property type="project" value="TreeGrafter"/>
</dbReference>
<dbReference type="CDD" id="cd10845">
    <property type="entry name" value="DSRM_RNAse_III_family"/>
    <property type="match status" value="1"/>
</dbReference>
<dbReference type="Gene3D" id="1.10.1520.10">
    <property type="entry name" value="Ribonuclease III domain"/>
    <property type="match status" value="1"/>
</dbReference>